<keyword evidence="1" id="KW-0812">Transmembrane</keyword>
<feature type="transmembrane region" description="Helical" evidence="1">
    <location>
        <begin position="149"/>
        <end position="174"/>
    </location>
</feature>
<feature type="transmembrane region" description="Helical" evidence="1">
    <location>
        <begin position="180"/>
        <end position="199"/>
    </location>
</feature>
<gene>
    <name evidence="2" type="ORF">BT63DRAFT_313322</name>
</gene>
<dbReference type="EMBL" id="MU004238">
    <property type="protein sequence ID" value="KAF2666626.1"/>
    <property type="molecule type" value="Genomic_DNA"/>
</dbReference>
<accession>A0A6A6U4R3</accession>
<evidence type="ECO:0000313" key="2">
    <source>
        <dbReference type="EMBL" id="KAF2666626.1"/>
    </source>
</evidence>
<proteinExistence type="predicted"/>
<feature type="transmembrane region" description="Helical" evidence="1">
    <location>
        <begin position="211"/>
        <end position="227"/>
    </location>
</feature>
<evidence type="ECO:0000256" key="1">
    <source>
        <dbReference type="SAM" id="Phobius"/>
    </source>
</evidence>
<keyword evidence="1" id="KW-1133">Transmembrane helix</keyword>
<keyword evidence="1" id="KW-0472">Membrane</keyword>
<keyword evidence="3" id="KW-1185">Reference proteome</keyword>
<reference evidence="2" key="1">
    <citation type="journal article" date="2020" name="Stud. Mycol.">
        <title>101 Dothideomycetes genomes: a test case for predicting lifestyles and emergence of pathogens.</title>
        <authorList>
            <person name="Haridas S."/>
            <person name="Albert R."/>
            <person name="Binder M."/>
            <person name="Bloem J."/>
            <person name="Labutti K."/>
            <person name="Salamov A."/>
            <person name="Andreopoulos B."/>
            <person name="Baker S."/>
            <person name="Barry K."/>
            <person name="Bills G."/>
            <person name="Bluhm B."/>
            <person name="Cannon C."/>
            <person name="Castanera R."/>
            <person name="Culley D."/>
            <person name="Daum C."/>
            <person name="Ezra D."/>
            <person name="Gonzalez J."/>
            <person name="Henrissat B."/>
            <person name="Kuo A."/>
            <person name="Liang C."/>
            <person name="Lipzen A."/>
            <person name="Lutzoni F."/>
            <person name="Magnuson J."/>
            <person name="Mondo S."/>
            <person name="Nolan M."/>
            <person name="Ohm R."/>
            <person name="Pangilinan J."/>
            <person name="Park H.-J."/>
            <person name="Ramirez L."/>
            <person name="Alfaro M."/>
            <person name="Sun H."/>
            <person name="Tritt A."/>
            <person name="Yoshinaga Y."/>
            <person name="Zwiers L.-H."/>
            <person name="Turgeon B."/>
            <person name="Goodwin S."/>
            <person name="Spatafora J."/>
            <person name="Crous P."/>
            <person name="Grigoriev I."/>
        </authorList>
    </citation>
    <scope>NUCLEOTIDE SEQUENCE</scope>
    <source>
        <strain evidence="2">CBS 115976</strain>
    </source>
</reference>
<dbReference type="AlphaFoldDB" id="A0A6A6U4R3"/>
<organism evidence="2 3">
    <name type="scientific">Microthyrium microscopicum</name>
    <dbReference type="NCBI Taxonomy" id="703497"/>
    <lineage>
        <taxon>Eukaryota</taxon>
        <taxon>Fungi</taxon>
        <taxon>Dikarya</taxon>
        <taxon>Ascomycota</taxon>
        <taxon>Pezizomycotina</taxon>
        <taxon>Dothideomycetes</taxon>
        <taxon>Dothideomycetes incertae sedis</taxon>
        <taxon>Microthyriales</taxon>
        <taxon>Microthyriaceae</taxon>
        <taxon>Microthyrium</taxon>
    </lineage>
</organism>
<name>A0A6A6U4R3_9PEZI</name>
<protein>
    <submittedName>
        <fullName evidence="2">Uncharacterized protein</fullName>
    </submittedName>
</protein>
<evidence type="ECO:0000313" key="3">
    <source>
        <dbReference type="Proteomes" id="UP000799302"/>
    </source>
</evidence>
<sequence>MDPYILFLKTTDTLYALVRFYYDILHHNTLSKLTAHCQANSYEYTAHFSAVGLCKSRFSCLQEHMGVLLLALAPLSLILIGPRASDISSTSTRRPLLSLLLAMSAPSPYIDQIFEPQITLDTWRASRGGDEGNTKIGARRNRLIAALQYVVLLGSIGNILTCSVQLGIFTMMTWNCRFTYLPFIWTGSPLPVWLIGCWCRESINSCIRRPHFLSINSICILYAQALHWLPSLLALSSSAFATILLSSLLHVS</sequence>
<dbReference type="Proteomes" id="UP000799302">
    <property type="component" value="Unassembled WGS sequence"/>
</dbReference>